<dbReference type="PROSITE" id="PS51340">
    <property type="entry name" value="MOSC"/>
    <property type="match status" value="1"/>
</dbReference>
<accession>A0A5N6MVY6</accession>
<comment type="caution">
    <text evidence="2">The sequence shown here is derived from an EMBL/GenBank/DDBJ whole genome shotgun (WGS) entry which is preliminary data.</text>
</comment>
<dbReference type="GO" id="GO:0030151">
    <property type="term" value="F:molybdenum ion binding"/>
    <property type="evidence" value="ECO:0007669"/>
    <property type="project" value="InterPro"/>
</dbReference>
<dbReference type="EMBL" id="VTFX01000001">
    <property type="protein sequence ID" value="KAD4060278.1"/>
    <property type="molecule type" value="Genomic_DNA"/>
</dbReference>
<dbReference type="PANTHER" id="PTHR30212">
    <property type="entry name" value="PROTEIN YIIM"/>
    <property type="match status" value="1"/>
</dbReference>
<dbReference type="InterPro" id="IPR011037">
    <property type="entry name" value="Pyrv_Knase-like_insert_dom_sf"/>
</dbReference>
<keyword evidence="3" id="KW-1185">Reference proteome</keyword>
<sequence length="226" mass="24195">MRTGSLLAVCLLHGLLPTRDATGVTAIDKRAVDGPVKVHPLGLTGDLQASRKHHGGESKALYAYSQDDADYWSGELGRDIPPGLFGENLRLAGMDATAALIGERWRIGADVELEVTCPRTPCRNFQQRMGVPNFQRRFAEAARVGTYLRVRRRGSITAGDTVEVVTAPSHGVSVRDVFLGLNDDQAAALQASRAAGEITLSPEILKALRTLAARTARSTEALPAGL</sequence>
<dbReference type="InterPro" id="IPR005302">
    <property type="entry name" value="MoCF_Sase_C"/>
</dbReference>
<dbReference type="PANTHER" id="PTHR30212:SF2">
    <property type="entry name" value="PROTEIN YIIM"/>
    <property type="match status" value="1"/>
</dbReference>
<dbReference type="Gene3D" id="2.40.33.20">
    <property type="entry name" value="PK beta-barrel domain-like"/>
    <property type="match status" value="1"/>
</dbReference>
<dbReference type="Proteomes" id="UP000326852">
    <property type="component" value="Unassembled WGS sequence"/>
</dbReference>
<dbReference type="OrthoDB" id="9786134at2"/>
<dbReference type="GO" id="GO:0003824">
    <property type="term" value="F:catalytic activity"/>
    <property type="evidence" value="ECO:0007669"/>
    <property type="project" value="InterPro"/>
</dbReference>
<evidence type="ECO:0000313" key="3">
    <source>
        <dbReference type="Proteomes" id="UP000326852"/>
    </source>
</evidence>
<gene>
    <name evidence="2" type="ORF">GD627_04300</name>
</gene>
<evidence type="ECO:0000259" key="1">
    <source>
        <dbReference type="PROSITE" id="PS51340"/>
    </source>
</evidence>
<name>A0A5N6MVY6_9MICC</name>
<dbReference type="AlphaFoldDB" id="A0A5N6MVY6"/>
<reference evidence="2 3" key="1">
    <citation type="submission" date="2019-08" db="EMBL/GenBank/DDBJ databases">
        <title>Arthrobacter sp. nov., isolated from plateau pika and Tibetan wild ass.</title>
        <authorList>
            <person name="Ge Y."/>
        </authorList>
    </citation>
    <scope>NUCLEOTIDE SEQUENCE [LARGE SCALE GENOMIC DNA]</scope>
    <source>
        <strain evidence="2 3">785</strain>
    </source>
</reference>
<dbReference type="GO" id="GO:0030170">
    <property type="term" value="F:pyridoxal phosphate binding"/>
    <property type="evidence" value="ECO:0007669"/>
    <property type="project" value="InterPro"/>
</dbReference>
<feature type="domain" description="MOSC" evidence="1">
    <location>
        <begin position="30"/>
        <end position="165"/>
    </location>
</feature>
<proteinExistence type="predicted"/>
<dbReference type="InterPro" id="IPR052353">
    <property type="entry name" value="Benzoxazolinone_Detox_Enz"/>
</dbReference>
<evidence type="ECO:0000313" key="2">
    <source>
        <dbReference type="EMBL" id="KAD4060278.1"/>
    </source>
</evidence>
<dbReference type="SUPFAM" id="SSF50800">
    <property type="entry name" value="PK beta-barrel domain-like"/>
    <property type="match status" value="1"/>
</dbReference>
<organism evidence="2 3">
    <name type="scientific">Arthrobacter yangruifuii</name>
    <dbReference type="NCBI Taxonomy" id="2606616"/>
    <lineage>
        <taxon>Bacteria</taxon>
        <taxon>Bacillati</taxon>
        <taxon>Actinomycetota</taxon>
        <taxon>Actinomycetes</taxon>
        <taxon>Micrococcales</taxon>
        <taxon>Micrococcaceae</taxon>
        <taxon>Arthrobacter</taxon>
    </lineage>
</organism>
<dbReference type="RefSeq" id="WP_146360952.1">
    <property type="nucleotide sequence ID" value="NZ_VOAL01000001.1"/>
</dbReference>
<protein>
    <submittedName>
        <fullName evidence="2">MOSC domain-containing protein</fullName>
    </submittedName>
</protein>
<dbReference type="Pfam" id="PF03473">
    <property type="entry name" value="MOSC"/>
    <property type="match status" value="1"/>
</dbReference>